<dbReference type="AlphaFoldDB" id="A0A919BGG8"/>
<feature type="domain" description="HemY N-terminal" evidence="11">
    <location>
        <begin position="26"/>
        <end position="132"/>
    </location>
</feature>
<feature type="transmembrane region" description="Helical" evidence="10">
    <location>
        <begin position="39"/>
        <end position="59"/>
    </location>
</feature>
<evidence type="ECO:0000256" key="4">
    <source>
        <dbReference type="ARBA" id="ARBA00022475"/>
    </source>
</evidence>
<dbReference type="SUPFAM" id="SSF48452">
    <property type="entry name" value="TPR-like"/>
    <property type="match status" value="1"/>
</dbReference>
<keyword evidence="8 10" id="KW-0472">Membrane</keyword>
<evidence type="ECO:0000256" key="1">
    <source>
        <dbReference type="ARBA" id="ARBA00002962"/>
    </source>
</evidence>
<evidence type="ECO:0000259" key="11">
    <source>
        <dbReference type="Pfam" id="PF07219"/>
    </source>
</evidence>
<keyword evidence="6 10" id="KW-0812">Transmembrane</keyword>
<evidence type="ECO:0000256" key="5">
    <source>
        <dbReference type="ARBA" id="ARBA00022519"/>
    </source>
</evidence>
<evidence type="ECO:0000313" key="13">
    <source>
        <dbReference type="Proteomes" id="UP000623842"/>
    </source>
</evidence>
<name>A0A919BGG8_9GAMM</name>
<evidence type="ECO:0000256" key="7">
    <source>
        <dbReference type="ARBA" id="ARBA00022989"/>
    </source>
</evidence>
<comment type="subcellular location">
    <subcellularLocation>
        <location evidence="2">Cell inner membrane</location>
        <topology evidence="2">Multi-pass membrane protein</topology>
    </subcellularLocation>
</comment>
<comment type="caution">
    <text evidence="12">The sequence shown here is derived from an EMBL/GenBank/DDBJ whole genome shotgun (WGS) entry which is preliminary data.</text>
</comment>
<keyword evidence="13" id="KW-1185">Reference proteome</keyword>
<gene>
    <name evidence="12" type="ORF">GCM10017161_15650</name>
</gene>
<accession>A0A919BGG8</accession>
<keyword evidence="7 10" id="KW-1133">Transmembrane helix</keyword>
<evidence type="ECO:0000256" key="3">
    <source>
        <dbReference type="ARBA" id="ARBA00004744"/>
    </source>
</evidence>
<evidence type="ECO:0000256" key="10">
    <source>
        <dbReference type="SAM" id="Phobius"/>
    </source>
</evidence>
<evidence type="ECO:0000256" key="6">
    <source>
        <dbReference type="ARBA" id="ARBA00022692"/>
    </source>
</evidence>
<reference evidence="12" key="2">
    <citation type="submission" date="2020-09" db="EMBL/GenBank/DDBJ databases">
        <authorList>
            <person name="Sun Q."/>
            <person name="Kim S."/>
        </authorList>
    </citation>
    <scope>NUCLEOTIDE SEQUENCE</scope>
    <source>
        <strain evidence="12">KCTC 42731</strain>
    </source>
</reference>
<protein>
    <recommendedName>
        <fullName evidence="11">HemY N-terminal domain-containing protein</fullName>
    </recommendedName>
</protein>
<dbReference type="GO" id="GO:0006779">
    <property type="term" value="P:porphyrin-containing compound biosynthetic process"/>
    <property type="evidence" value="ECO:0007669"/>
    <property type="project" value="UniProtKB-KW"/>
</dbReference>
<evidence type="ECO:0000256" key="8">
    <source>
        <dbReference type="ARBA" id="ARBA00023136"/>
    </source>
</evidence>
<dbReference type="Proteomes" id="UP000623842">
    <property type="component" value="Unassembled WGS sequence"/>
</dbReference>
<dbReference type="InterPro" id="IPR005254">
    <property type="entry name" value="Heme_biosyn_assoc_TPR_pro"/>
</dbReference>
<comment type="pathway">
    <text evidence="3">Porphyrin-containing compound metabolism; protoheme biosynthesis.</text>
</comment>
<evidence type="ECO:0000256" key="2">
    <source>
        <dbReference type="ARBA" id="ARBA00004429"/>
    </source>
</evidence>
<dbReference type="Gene3D" id="1.25.40.10">
    <property type="entry name" value="Tetratricopeptide repeat domain"/>
    <property type="match status" value="1"/>
</dbReference>
<evidence type="ECO:0000256" key="9">
    <source>
        <dbReference type="ARBA" id="ARBA00023244"/>
    </source>
</evidence>
<dbReference type="NCBIfam" id="TIGR00540">
    <property type="entry name" value="TPR_hemY_coli"/>
    <property type="match status" value="1"/>
</dbReference>
<dbReference type="RefSeq" id="WP_189768961.1">
    <property type="nucleotide sequence ID" value="NZ_BNCK01000003.1"/>
</dbReference>
<evidence type="ECO:0000313" key="12">
    <source>
        <dbReference type="EMBL" id="GHF88769.1"/>
    </source>
</evidence>
<dbReference type="GO" id="GO:0042168">
    <property type="term" value="P:heme metabolic process"/>
    <property type="evidence" value="ECO:0007669"/>
    <property type="project" value="InterPro"/>
</dbReference>
<dbReference type="GO" id="GO:0005886">
    <property type="term" value="C:plasma membrane"/>
    <property type="evidence" value="ECO:0007669"/>
    <property type="project" value="UniProtKB-SubCell"/>
</dbReference>
<dbReference type="Pfam" id="PF07219">
    <property type="entry name" value="HemY_N"/>
    <property type="match status" value="1"/>
</dbReference>
<keyword evidence="9" id="KW-0627">Porphyrin biosynthesis</keyword>
<comment type="function">
    <text evidence="1">Involved in a late step of protoheme IX synthesis.</text>
</comment>
<dbReference type="EMBL" id="BNCK01000003">
    <property type="protein sequence ID" value="GHF88769.1"/>
    <property type="molecule type" value="Genomic_DNA"/>
</dbReference>
<keyword evidence="4" id="KW-1003">Cell membrane</keyword>
<keyword evidence="5" id="KW-0997">Cell inner membrane</keyword>
<organism evidence="12 13">
    <name type="scientific">Thalassotalea marina</name>
    <dbReference type="NCBI Taxonomy" id="1673741"/>
    <lineage>
        <taxon>Bacteria</taxon>
        <taxon>Pseudomonadati</taxon>
        <taxon>Pseudomonadota</taxon>
        <taxon>Gammaproteobacteria</taxon>
        <taxon>Alteromonadales</taxon>
        <taxon>Colwelliaceae</taxon>
        <taxon>Thalassotalea</taxon>
    </lineage>
</organism>
<reference evidence="12" key="1">
    <citation type="journal article" date="2014" name="Int. J. Syst. Evol. Microbiol.">
        <title>Complete genome sequence of Corynebacterium casei LMG S-19264T (=DSM 44701T), isolated from a smear-ripened cheese.</title>
        <authorList>
            <consortium name="US DOE Joint Genome Institute (JGI-PGF)"/>
            <person name="Walter F."/>
            <person name="Albersmeier A."/>
            <person name="Kalinowski J."/>
            <person name="Ruckert C."/>
        </authorList>
    </citation>
    <scope>NUCLEOTIDE SEQUENCE</scope>
    <source>
        <strain evidence="12">KCTC 42731</strain>
    </source>
</reference>
<proteinExistence type="predicted"/>
<sequence length="397" mass="45002">MKRIALLALIFIAAIAISPMLIGEKGYILIAMGDYTVESTVVTAGMLLFVTFMVLLITLKVFKGGLHFSVSAWHKVRYASKRKAYRQFQQGIASYVLGDNQQAEHLLVKSAEPTEFTQTAYLLAASAADKQGLKDNTQHYLKQISDGQLAVKETGLESVLITLRLLLNHNDKEQARALLDKYHKYIGHDHRMLALEIELSLLEKRYFHVVEKLNNARKQHAISAQQISQWEQQAFLGAFEQKIIEHDQQALYDYWNTLSRKLKQRDEVVMAYCHVLAKHGINEPLSKILLPLVKKGSNEYQLKKLCLLPLTAVDELIVATQKHLHHNQHSATWLRTLAHLATKNKQWDKAEKAFNALMHLEGEPADKLDLLTFAQVLETLNKPEQAIAALRKAATMA</sequence>
<dbReference type="InterPro" id="IPR011990">
    <property type="entry name" value="TPR-like_helical_dom_sf"/>
</dbReference>
<dbReference type="InterPro" id="IPR010817">
    <property type="entry name" value="HemY_N"/>
</dbReference>